<name>A0AAP0DW32_9ASTR</name>
<sequence>MCSSCCLIEPHLDGYYINRFTAPLGSTCSSSFKNMGQRNMLYTGPILETEHGHIHPEPGVVPYGRIPSFPQPTNSNRTILPPSGNRTSFNLQHLPENRALPHGITQFKGLDHHTHHPANNVIMTPAGPRVFPAATNHGIQDQLPFSSIRGSFEDGQFIDVFKRKNAEGFPGNNQYFYPTHGSSSSIAIPMNTEGTIMDGPSLVTEPTVHRSGRSRGSGAIGADPVLAHSSRHLNPGNFGGQPLQAVPNPWLDRQFCGNGSDGGAFLWNHGPGIPYLQGPINGGGLDAANVGLHGYQVTTSNIIPGTFAHPPAITPHQGPHNIHHPPPPPMQGPNIKFQSQVASTSRRLPTVNRIQNGIEPTMPRFVGPAQPTALRVFRPHRRDLVIETNSRHRGFPHLRVLPEDGVAILDISGYHEAGRLVDHHSDMRLDIDHMSYEELLALGEQIGSAGSGLSNDFLLEHLKTRVFASSKSSSEPEDASSADEELNSCVICQTDYDDQEQIGMLDCGHEYHVECVKKWLTEKNTCPICKSTALAAKAKES</sequence>
<evidence type="ECO:0000256" key="4">
    <source>
        <dbReference type="ARBA" id="ARBA00022723"/>
    </source>
</evidence>
<accession>A0AAP0DW32</accession>
<feature type="domain" description="RING-type" evidence="9">
    <location>
        <begin position="489"/>
        <end position="530"/>
    </location>
</feature>
<dbReference type="Proteomes" id="UP001408789">
    <property type="component" value="Unassembled WGS sequence"/>
</dbReference>
<dbReference type="AlphaFoldDB" id="A0AAP0DW32"/>
<dbReference type="GO" id="GO:0008270">
    <property type="term" value="F:zinc ion binding"/>
    <property type="evidence" value="ECO:0007669"/>
    <property type="project" value="UniProtKB-KW"/>
</dbReference>
<evidence type="ECO:0000259" key="9">
    <source>
        <dbReference type="PROSITE" id="PS50089"/>
    </source>
</evidence>
<keyword evidence="6" id="KW-0833">Ubl conjugation pathway</keyword>
<keyword evidence="5 8" id="KW-0863">Zinc-finger</keyword>
<evidence type="ECO:0000256" key="5">
    <source>
        <dbReference type="ARBA" id="ARBA00022771"/>
    </source>
</evidence>
<keyword evidence="11" id="KW-1185">Reference proteome</keyword>
<dbReference type="EC" id="2.3.2.27" evidence="2"/>
<keyword evidence="7" id="KW-0862">Zinc</keyword>
<reference evidence="10 11" key="1">
    <citation type="submission" date="2024-04" db="EMBL/GenBank/DDBJ databases">
        <title>The reference genome of an endangered Asteraceae, Deinandra increscens subsp. villosa, native to the Central Coast of California.</title>
        <authorList>
            <person name="Guilliams M."/>
            <person name="Hasenstab-Lehman K."/>
            <person name="Meyer R."/>
            <person name="Mcevoy S."/>
        </authorList>
    </citation>
    <scope>NUCLEOTIDE SEQUENCE [LARGE SCALE GENOMIC DNA]</scope>
    <source>
        <tissue evidence="10">Leaf</tissue>
    </source>
</reference>
<dbReference type="Pfam" id="PF13639">
    <property type="entry name" value="zf-RING_2"/>
    <property type="match status" value="1"/>
</dbReference>
<evidence type="ECO:0000256" key="8">
    <source>
        <dbReference type="PROSITE-ProRule" id="PRU00175"/>
    </source>
</evidence>
<organism evidence="10 11">
    <name type="scientific">Deinandra increscens subsp. villosa</name>
    <dbReference type="NCBI Taxonomy" id="3103831"/>
    <lineage>
        <taxon>Eukaryota</taxon>
        <taxon>Viridiplantae</taxon>
        <taxon>Streptophyta</taxon>
        <taxon>Embryophyta</taxon>
        <taxon>Tracheophyta</taxon>
        <taxon>Spermatophyta</taxon>
        <taxon>Magnoliopsida</taxon>
        <taxon>eudicotyledons</taxon>
        <taxon>Gunneridae</taxon>
        <taxon>Pentapetalae</taxon>
        <taxon>asterids</taxon>
        <taxon>campanulids</taxon>
        <taxon>Asterales</taxon>
        <taxon>Asteraceae</taxon>
        <taxon>Asteroideae</taxon>
        <taxon>Heliantheae alliance</taxon>
        <taxon>Madieae</taxon>
        <taxon>Madiinae</taxon>
        <taxon>Deinandra</taxon>
    </lineage>
</organism>
<evidence type="ECO:0000256" key="3">
    <source>
        <dbReference type="ARBA" id="ARBA00022679"/>
    </source>
</evidence>
<keyword evidence="4" id="KW-0479">Metal-binding</keyword>
<dbReference type="SUPFAM" id="SSF57850">
    <property type="entry name" value="RING/U-box"/>
    <property type="match status" value="1"/>
</dbReference>
<dbReference type="InterPro" id="IPR045191">
    <property type="entry name" value="MBR1/2-like"/>
</dbReference>
<dbReference type="GO" id="GO:0005634">
    <property type="term" value="C:nucleus"/>
    <property type="evidence" value="ECO:0007669"/>
    <property type="project" value="TreeGrafter"/>
</dbReference>
<dbReference type="GO" id="GO:0061630">
    <property type="term" value="F:ubiquitin protein ligase activity"/>
    <property type="evidence" value="ECO:0007669"/>
    <property type="project" value="UniProtKB-EC"/>
</dbReference>
<evidence type="ECO:0000256" key="1">
    <source>
        <dbReference type="ARBA" id="ARBA00000900"/>
    </source>
</evidence>
<comment type="caution">
    <text evidence="10">The sequence shown here is derived from an EMBL/GenBank/DDBJ whole genome shotgun (WGS) entry which is preliminary data.</text>
</comment>
<dbReference type="InterPro" id="IPR013083">
    <property type="entry name" value="Znf_RING/FYVE/PHD"/>
</dbReference>
<dbReference type="EMBL" id="JBCNJP010000006">
    <property type="protein sequence ID" value="KAK9078218.1"/>
    <property type="molecule type" value="Genomic_DNA"/>
</dbReference>
<evidence type="ECO:0000313" key="11">
    <source>
        <dbReference type="Proteomes" id="UP001408789"/>
    </source>
</evidence>
<evidence type="ECO:0000256" key="2">
    <source>
        <dbReference type="ARBA" id="ARBA00012483"/>
    </source>
</evidence>
<dbReference type="PANTHER" id="PTHR22937">
    <property type="entry name" value="E3 UBIQUITIN-PROTEIN LIGASE RNF165"/>
    <property type="match status" value="1"/>
</dbReference>
<evidence type="ECO:0000256" key="7">
    <source>
        <dbReference type="ARBA" id="ARBA00022833"/>
    </source>
</evidence>
<dbReference type="PROSITE" id="PS50089">
    <property type="entry name" value="ZF_RING_2"/>
    <property type="match status" value="1"/>
</dbReference>
<evidence type="ECO:0000256" key="6">
    <source>
        <dbReference type="ARBA" id="ARBA00022786"/>
    </source>
</evidence>
<proteinExistence type="predicted"/>
<gene>
    <name evidence="10" type="ORF">SSX86_002275</name>
</gene>
<evidence type="ECO:0000313" key="10">
    <source>
        <dbReference type="EMBL" id="KAK9078218.1"/>
    </source>
</evidence>
<dbReference type="Gene3D" id="3.30.40.10">
    <property type="entry name" value="Zinc/RING finger domain, C3HC4 (zinc finger)"/>
    <property type="match status" value="1"/>
</dbReference>
<dbReference type="SMART" id="SM00184">
    <property type="entry name" value="RING"/>
    <property type="match status" value="1"/>
</dbReference>
<dbReference type="PANTHER" id="PTHR22937:SF222">
    <property type="entry name" value="RING-TYPE E3 UBIQUITIN TRANSFERASE"/>
    <property type="match status" value="1"/>
</dbReference>
<comment type="catalytic activity">
    <reaction evidence="1">
        <text>S-ubiquitinyl-[E2 ubiquitin-conjugating enzyme]-L-cysteine + [acceptor protein]-L-lysine = [E2 ubiquitin-conjugating enzyme]-L-cysteine + N(6)-ubiquitinyl-[acceptor protein]-L-lysine.</text>
        <dbReference type="EC" id="2.3.2.27"/>
    </reaction>
</comment>
<protein>
    <recommendedName>
        <fullName evidence="2">RING-type E3 ubiquitin transferase</fullName>
        <ecNumber evidence="2">2.3.2.27</ecNumber>
    </recommendedName>
</protein>
<keyword evidence="3" id="KW-0808">Transferase</keyword>
<dbReference type="InterPro" id="IPR001841">
    <property type="entry name" value="Znf_RING"/>
</dbReference>